<proteinExistence type="predicted"/>
<dbReference type="EMBL" id="CM042053">
    <property type="protein sequence ID" value="KAI3714547.1"/>
    <property type="molecule type" value="Genomic_DNA"/>
</dbReference>
<gene>
    <name evidence="1" type="ORF">L6452_21503</name>
</gene>
<evidence type="ECO:0000313" key="2">
    <source>
        <dbReference type="Proteomes" id="UP001055879"/>
    </source>
</evidence>
<protein>
    <submittedName>
        <fullName evidence="1">Uncharacterized protein</fullName>
    </submittedName>
</protein>
<evidence type="ECO:0000313" key="1">
    <source>
        <dbReference type="EMBL" id="KAI3714547.1"/>
    </source>
</evidence>
<keyword evidence="2" id="KW-1185">Reference proteome</keyword>
<comment type="caution">
    <text evidence="1">The sequence shown here is derived from an EMBL/GenBank/DDBJ whole genome shotgun (WGS) entry which is preliminary data.</text>
</comment>
<dbReference type="Proteomes" id="UP001055879">
    <property type="component" value="Linkage Group LG07"/>
</dbReference>
<accession>A0ACB9AWD1</accession>
<name>A0ACB9AWD1_ARCLA</name>
<organism evidence="1 2">
    <name type="scientific">Arctium lappa</name>
    <name type="common">Greater burdock</name>
    <name type="synonym">Lappa major</name>
    <dbReference type="NCBI Taxonomy" id="4217"/>
    <lineage>
        <taxon>Eukaryota</taxon>
        <taxon>Viridiplantae</taxon>
        <taxon>Streptophyta</taxon>
        <taxon>Embryophyta</taxon>
        <taxon>Tracheophyta</taxon>
        <taxon>Spermatophyta</taxon>
        <taxon>Magnoliopsida</taxon>
        <taxon>eudicotyledons</taxon>
        <taxon>Gunneridae</taxon>
        <taxon>Pentapetalae</taxon>
        <taxon>asterids</taxon>
        <taxon>campanulids</taxon>
        <taxon>Asterales</taxon>
        <taxon>Asteraceae</taxon>
        <taxon>Carduoideae</taxon>
        <taxon>Cardueae</taxon>
        <taxon>Arctiinae</taxon>
        <taxon>Arctium</taxon>
    </lineage>
</organism>
<sequence>MPSWQCHCQLSSCLYPKVYLLPHKCMGFVYFYFFFFSSFLHYGVYLFNTKKPKLEAWSRLQASKIDLAEIRIAVEFERA</sequence>
<reference evidence="2" key="1">
    <citation type="journal article" date="2022" name="Mol. Ecol. Resour.">
        <title>The genomes of chicory, endive, great burdock and yacon provide insights into Asteraceae palaeo-polyploidization history and plant inulin production.</title>
        <authorList>
            <person name="Fan W."/>
            <person name="Wang S."/>
            <person name="Wang H."/>
            <person name="Wang A."/>
            <person name="Jiang F."/>
            <person name="Liu H."/>
            <person name="Zhao H."/>
            <person name="Xu D."/>
            <person name="Zhang Y."/>
        </authorList>
    </citation>
    <scope>NUCLEOTIDE SEQUENCE [LARGE SCALE GENOMIC DNA]</scope>
    <source>
        <strain evidence="2">cv. Niubang</strain>
    </source>
</reference>
<reference evidence="1 2" key="2">
    <citation type="journal article" date="2022" name="Mol. Ecol. Resour.">
        <title>The genomes of chicory, endive, great burdock and yacon provide insights into Asteraceae paleo-polyploidization history and plant inulin production.</title>
        <authorList>
            <person name="Fan W."/>
            <person name="Wang S."/>
            <person name="Wang H."/>
            <person name="Wang A."/>
            <person name="Jiang F."/>
            <person name="Liu H."/>
            <person name="Zhao H."/>
            <person name="Xu D."/>
            <person name="Zhang Y."/>
        </authorList>
    </citation>
    <scope>NUCLEOTIDE SEQUENCE [LARGE SCALE GENOMIC DNA]</scope>
    <source>
        <strain evidence="2">cv. Niubang</strain>
    </source>
</reference>